<evidence type="ECO:0000256" key="9">
    <source>
        <dbReference type="RuleBase" id="RU004474"/>
    </source>
</evidence>
<dbReference type="PRINTS" id="PR00070">
    <property type="entry name" value="DHFR"/>
</dbReference>
<dbReference type="PIRSF" id="PIRSF000194">
    <property type="entry name" value="DHFR"/>
    <property type="match status" value="1"/>
</dbReference>
<name>A0A4Y8IQQ7_9BACI</name>
<dbReference type="GO" id="GO:0004146">
    <property type="term" value="F:dihydrofolate reductase activity"/>
    <property type="evidence" value="ECO:0007669"/>
    <property type="project" value="UniProtKB-EC"/>
</dbReference>
<dbReference type="CDD" id="cd00209">
    <property type="entry name" value="DHFR"/>
    <property type="match status" value="1"/>
</dbReference>
<dbReference type="PANTHER" id="PTHR48069">
    <property type="entry name" value="DIHYDROFOLATE REDUCTASE"/>
    <property type="match status" value="1"/>
</dbReference>
<proteinExistence type="inferred from homology"/>
<dbReference type="Gene3D" id="3.40.430.10">
    <property type="entry name" value="Dihydrofolate Reductase, subunit A"/>
    <property type="match status" value="1"/>
</dbReference>
<dbReference type="InterPro" id="IPR012259">
    <property type="entry name" value="DHFR"/>
</dbReference>
<feature type="domain" description="DHFR" evidence="10">
    <location>
        <begin position="1"/>
        <end position="158"/>
    </location>
</feature>
<dbReference type="Proteomes" id="UP000297975">
    <property type="component" value="Unassembled WGS sequence"/>
</dbReference>
<dbReference type="InterPro" id="IPR017925">
    <property type="entry name" value="DHFR_CS"/>
</dbReference>
<evidence type="ECO:0000256" key="4">
    <source>
        <dbReference type="ARBA" id="ARBA00022563"/>
    </source>
</evidence>
<keyword evidence="6 8" id="KW-0560">Oxidoreductase</keyword>
<dbReference type="RefSeq" id="WP_134339070.1">
    <property type="nucleotide sequence ID" value="NZ_SOPW01000003.1"/>
</dbReference>
<dbReference type="GO" id="GO:0046452">
    <property type="term" value="P:dihydrofolate metabolic process"/>
    <property type="evidence" value="ECO:0007669"/>
    <property type="project" value="TreeGrafter"/>
</dbReference>
<protein>
    <recommendedName>
        <fullName evidence="3 8">Dihydrofolate reductase</fullName>
        <ecNumber evidence="3 8">1.5.1.3</ecNumber>
    </recommendedName>
</protein>
<dbReference type="Pfam" id="PF00186">
    <property type="entry name" value="DHFR_1"/>
    <property type="match status" value="1"/>
</dbReference>
<dbReference type="GO" id="GO:0005829">
    <property type="term" value="C:cytosol"/>
    <property type="evidence" value="ECO:0007669"/>
    <property type="project" value="TreeGrafter"/>
</dbReference>
<comment type="pathway">
    <text evidence="1 8">Cofactor biosynthesis; tetrahydrofolate biosynthesis; 5,6,7,8-tetrahydrofolate from 7,8-dihydrofolate: step 1/1.</text>
</comment>
<dbReference type="PROSITE" id="PS00075">
    <property type="entry name" value="DHFR_1"/>
    <property type="match status" value="1"/>
</dbReference>
<keyword evidence="5 8" id="KW-0521">NADP</keyword>
<keyword evidence="4 8" id="KW-0554">One-carbon metabolism</keyword>
<dbReference type="EMBL" id="SOPW01000003">
    <property type="protein sequence ID" value="TFB24012.1"/>
    <property type="molecule type" value="Genomic_DNA"/>
</dbReference>
<dbReference type="GO" id="GO:0070401">
    <property type="term" value="F:NADP+ binding"/>
    <property type="evidence" value="ECO:0007669"/>
    <property type="project" value="UniProtKB-ARBA"/>
</dbReference>
<organism evidence="11 12">
    <name type="scientific">Filobacillus milosensis</name>
    <dbReference type="NCBI Taxonomy" id="94137"/>
    <lineage>
        <taxon>Bacteria</taxon>
        <taxon>Bacillati</taxon>
        <taxon>Bacillota</taxon>
        <taxon>Bacilli</taxon>
        <taxon>Bacillales</taxon>
        <taxon>Bacillaceae</taxon>
        <taxon>Filobacillus</taxon>
    </lineage>
</organism>
<dbReference type="UniPathway" id="UPA00077">
    <property type="reaction ID" value="UER00158"/>
</dbReference>
<accession>A0A4Y8IQQ7</accession>
<evidence type="ECO:0000256" key="1">
    <source>
        <dbReference type="ARBA" id="ARBA00004903"/>
    </source>
</evidence>
<keyword evidence="12" id="KW-1185">Reference proteome</keyword>
<dbReference type="GO" id="GO:0006730">
    <property type="term" value="P:one-carbon metabolic process"/>
    <property type="evidence" value="ECO:0007669"/>
    <property type="project" value="UniProtKB-KW"/>
</dbReference>
<evidence type="ECO:0000256" key="5">
    <source>
        <dbReference type="ARBA" id="ARBA00022857"/>
    </source>
</evidence>
<dbReference type="OrthoDB" id="9804315at2"/>
<dbReference type="PANTHER" id="PTHR48069:SF3">
    <property type="entry name" value="DIHYDROFOLATE REDUCTASE"/>
    <property type="match status" value="1"/>
</dbReference>
<reference evidence="11 12" key="1">
    <citation type="submission" date="2019-03" db="EMBL/GenBank/DDBJ databases">
        <authorList>
            <person name="He R.-H."/>
        </authorList>
    </citation>
    <scope>NUCLEOTIDE SEQUENCE [LARGE SCALE GENOMIC DNA]</scope>
    <source>
        <strain evidence="12">SH 714</strain>
    </source>
</reference>
<evidence type="ECO:0000259" key="10">
    <source>
        <dbReference type="PROSITE" id="PS51330"/>
    </source>
</evidence>
<dbReference type="PROSITE" id="PS51330">
    <property type="entry name" value="DHFR_2"/>
    <property type="match status" value="1"/>
</dbReference>
<dbReference type="AlphaFoldDB" id="A0A4Y8IQQ7"/>
<dbReference type="InterPro" id="IPR024072">
    <property type="entry name" value="DHFR-like_dom_sf"/>
</dbReference>
<evidence type="ECO:0000256" key="8">
    <source>
        <dbReference type="PIRNR" id="PIRNR000194"/>
    </source>
</evidence>
<comment type="caution">
    <text evidence="11">The sequence shown here is derived from an EMBL/GenBank/DDBJ whole genome shotgun (WGS) entry which is preliminary data.</text>
</comment>
<sequence>MLSFIVAMDENNVIGKDNDLPWYLPNDLKYFKKVTTGYTIVMGRKTYESIGRPLPNRKNIVMTRDQDYKAEGCIVVHSMEELEPYLNDEEVFLIGGAELFKLAWDRVDRLYITKIHDYFEGDTYFPEIDSKEWKIADETPGETDEKNKHEHTYLIYERK</sequence>
<evidence type="ECO:0000256" key="2">
    <source>
        <dbReference type="ARBA" id="ARBA00009539"/>
    </source>
</evidence>
<evidence type="ECO:0000256" key="3">
    <source>
        <dbReference type="ARBA" id="ARBA00012856"/>
    </source>
</evidence>
<evidence type="ECO:0000256" key="6">
    <source>
        <dbReference type="ARBA" id="ARBA00023002"/>
    </source>
</evidence>
<comment type="function">
    <text evidence="7 8">Key enzyme in folate metabolism. Catalyzes an essential reaction for de novo glycine and purine synthesis, and for DNA precursor synthesis.</text>
</comment>
<evidence type="ECO:0000313" key="12">
    <source>
        <dbReference type="Proteomes" id="UP000297975"/>
    </source>
</evidence>
<dbReference type="GO" id="GO:0046655">
    <property type="term" value="P:folic acid metabolic process"/>
    <property type="evidence" value="ECO:0007669"/>
    <property type="project" value="TreeGrafter"/>
</dbReference>
<comment type="catalytic activity">
    <reaction evidence="8">
        <text>(6S)-5,6,7,8-tetrahydrofolate + NADP(+) = 7,8-dihydrofolate + NADPH + H(+)</text>
        <dbReference type="Rhea" id="RHEA:15009"/>
        <dbReference type="ChEBI" id="CHEBI:15378"/>
        <dbReference type="ChEBI" id="CHEBI:57451"/>
        <dbReference type="ChEBI" id="CHEBI:57453"/>
        <dbReference type="ChEBI" id="CHEBI:57783"/>
        <dbReference type="ChEBI" id="CHEBI:58349"/>
        <dbReference type="EC" id="1.5.1.3"/>
    </reaction>
</comment>
<dbReference type="InterPro" id="IPR001796">
    <property type="entry name" value="DHFR_dom"/>
</dbReference>
<comment type="similarity">
    <text evidence="2 8 9">Belongs to the dihydrofolate reductase family.</text>
</comment>
<dbReference type="EC" id="1.5.1.3" evidence="3 8"/>
<evidence type="ECO:0000313" key="11">
    <source>
        <dbReference type="EMBL" id="TFB24012.1"/>
    </source>
</evidence>
<dbReference type="SUPFAM" id="SSF53597">
    <property type="entry name" value="Dihydrofolate reductase-like"/>
    <property type="match status" value="1"/>
</dbReference>
<dbReference type="GO" id="GO:0046654">
    <property type="term" value="P:tetrahydrofolate biosynthetic process"/>
    <property type="evidence" value="ECO:0007669"/>
    <property type="project" value="UniProtKB-UniPathway"/>
</dbReference>
<dbReference type="FunFam" id="3.40.430.10:FF:000001">
    <property type="entry name" value="Dihydrofolate reductase"/>
    <property type="match status" value="1"/>
</dbReference>
<evidence type="ECO:0000256" key="7">
    <source>
        <dbReference type="ARBA" id="ARBA00025067"/>
    </source>
</evidence>
<gene>
    <name evidence="11" type="ORF">E3U55_04150</name>
</gene>